<keyword evidence="2" id="KW-1185">Reference proteome</keyword>
<sequence length="387" mass="42352">MNDTTSRAATGKILVCLPMMSTEQTTEIVHYLLHAFDASQLVFAGAQESSDYHSVSYAPARTQLQWVLGASDYLAAAALSQQQQATAVLLLGTDTTTLPLEGLRSMVDTVSSGIDLVVPMYPLEPHDALVTKAIIYPLTRTLFTTDIELALPADVALSPRMLARLAQLARRAQSAGTESLIWPVAEAAIAGYQVRQVAMPHRVLPGPTEADLNALLAAVAGSLFADIEAKASYWQRGRAVLNESTPGTTADQTFPVIDTDEIASMLDAFQLASNNLTELWAIVLPPQSLLAVKKLSRLPAAEFSFDASLWARVVYDFVLAFHARTLNRSHLLGAMTPLYLAWVASYIRAVGDDRERAARQAENVAQAFEREKPYLVARWRWPDRFNP</sequence>
<dbReference type="SUPFAM" id="SSF53448">
    <property type="entry name" value="Nucleotide-diphospho-sugar transferases"/>
    <property type="match status" value="1"/>
</dbReference>
<gene>
    <name evidence="1" type="ORF">ACFQBQ_06430</name>
</gene>
<dbReference type="EMBL" id="JBHSWI010000001">
    <property type="protein sequence ID" value="MFC6645231.1"/>
    <property type="molecule type" value="Genomic_DNA"/>
</dbReference>
<dbReference type="InterPro" id="IPR029044">
    <property type="entry name" value="Nucleotide-diphossugar_trans"/>
</dbReference>
<evidence type="ECO:0000313" key="2">
    <source>
        <dbReference type="Proteomes" id="UP001596391"/>
    </source>
</evidence>
<proteinExistence type="predicted"/>
<accession>A0ABW1Z7Q5</accession>
<protein>
    <submittedName>
        <fullName evidence="1">Uncharacterized protein</fullName>
    </submittedName>
</protein>
<name>A0ABW1Z7Q5_9BACT</name>
<evidence type="ECO:0000313" key="1">
    <source>
        <dbReference type="EMBL" id="MFC6645231.1"/>
    </source>
</evidence>
<reference evidence="2" key="1">
    <citation type="journal article" date="2019" name="Int. J. Syst. Evol. Microbiol.">
        <title>The Global Catalogue of Microorganisms (GCM) 10K type strain sequencing project: providing services to taxonomists for standard genome sequencing and annotation.</title>
        <authorList>
            <consortium name="The Broad Institute Genomics Platform"/>
            <consortium name="The Broad Institute Genome Sequencing Center for Infectious Disease"/>
            <person name="Wu L."/>
            <person name="Ma J."/>
        </authorList>
    </citation>
    <scope>NUCLEOTIDE SEQUENCE [LARGE SCALE GENOMIC DNA]</scope>
    <source>
        <strain evidence="2">CGMCC 1.16026</strain>
    </source>
</reference>
<dbReference type="Proteomes" id="UP001596391">
    <property type="component" value="Unassembled WGS sequence"/>
</dbReference>
<dbReference type="RefSeq" id="WP_390234433.1">
    <property type="nucleotide sequence ID" value="NZ_JBHSWI010000001.1"/>
</dbReference>
<organism evidence="1 2">
    <name type="scientific">Granulicella cerasi</name>
    <dbReference type="NCBI Taxonomy" id="741063"/>
    <lineage>
        <taxon>Bacteria</taxon>
        <taxon>Pseudomonadati</taxon>
        <taxon>Acidobacteriota</taxon>
        <taxon>Terriglobia</taxon>
        <taxon>Terriglobales</taxon>
        <taxon>Acidobacteriaceae</taxon>
        <taxon>Granulicella</taxon>
    </lineage>
</organism>
<comment type="caution">
    <text evidence="1">The sequence shown here is derived from an EMBL/GenBank/DDBJ whole genome shotgun (WGS) entry which is preliminary data.</text>
</comment>